<dbReference type="Proteomes" id="UP000193380">
    <property type="component" value="Unassembled WGS sequence"/>
</dbReference>
<dbReference type="STRING" id="8022.A0A060XEN8"/>
<reference evidence="1" key="2">
    <citation type="submission" date="2014-03" db="EMBL/GenBank/DDBJ databases">
        <authorList>
            <person name="Genoscope - CEA"/>
        </authorList>
    </citation>
    <scope>NUCLEOTIDE SEQUENCE</scope>
</reference>
<reference evidence="1" key="1">
    <citation type="journal article" date="2014" name="Nat. Commun.">
        <title>The rainbow trout genome provides novel insights into evolution after whole-genome duplication in vertebrates.</title>
        <authorList>
            <person name="Berthelot C."/>
            <person name="Brunet F."/>
            <person name="Chalopin D."/>
            <person name="Juanchich A."/>
            <person name="Bernard M."/>
            <person name="Noel B."/>
            <person name="Bento P."/>
            <person name="Da Silva C."/>
            <person name="Labadie K."/>
            <person name="Alberti A."/>
            <person name="Aury J.M."/>
            <person name="Louis A."/>
            <person name="Dehais P."/>
            <person name="Bardou P."/>
            <person name="Montfort J."/>
            <person name="Klopp C."/>
            <person name="Cabau C."/>
            <person name="Gaspin C."/>
            <person name="Thorgaard G.H."/>
            <person name="Boussaha M."/>
            <person name="Quillet E."/>
            <person name="Guyomard R."/>
            <person name="Galiana D."/>
            <person name="Bobe J."/>
            <person name="Volff J.N."/>
            <person name="Genet C."/>
            <person name="Wincker P."/>
            <person name="Jaillon O."/>
            <person name="Roest Crollius H."/>
            <person name="Guiguen Y."/>
        </authorList>
    </citation>
    <scope>NUCLEOTIDE SEQUENCE [LARGE SCALE GENOMIC DNA]</scope>
</reference>
<accession>A0A060XEN8</accession>
<protein>
    <submittedName>
        <fullName evidence="1">Uncharacterized protein</fullName>
    </submittedName>
</protein>
<evidence type="ECO:0000313" key="2">
    <source>
        <dbReference type="Proteomes" id="UP000193380"/>
    </source>
</evidence>
<proteinExistence type="predicted"/>
<dbReference type="PaxDb" id="8022-A0A060XEN8"/>
<name>A0A060XEN8_ONCMY</name>
<evidence type="ECO:0000313" key="1">
    <source>
        <dbReference type="EMBL" id="CDQ78108.1"/>
    </source>
</evidence>
<gene>
    <name evidence="1" type="ORF">GSONMT00009939001</name>
</gene>
<dbReference type="AlphaFoldDB" id="A0A060XEN8"/>
<organism evidence="1 2">
    <name type="scientific">Oncorhynchus mykiss</name>
    <name type="common">Rainbow trout</name>
    <name type="synonym">Salmo gairdneri</name>
    <dbReference type="NCBI Taxonomy" id="8022"/>
    <lineage>
        <taxon>Eukaryota</taxon>
        <taxon>Metazoa</taxon>
        <taxon>Chordata</taxon>
        <taxon>Craniata</taxon>
        <taxon>Vertebrata</taxon>
        <taxon>Euteleostomi</taxon>
        <taxon>Actinopterygii</taxon>
        <taxon>Neopterygii</taxon>
        <taxon>Teleostei</taxon>
        <taxon>Protacanthopterygii</taxon>
        <taxon>Salmoniformes</taxon>
        <taxon>Salmonidae</taxon>
        <taxon>Salmoninae</taxon>
        <taxon>Oncorhynchus</taxon>
    </lineage>
</organism>
<sequence>MQQIVFLRYNRRSTLTLGQCHSGHCPILLTVSALQVATSQNKVYLSADNLVLNLQDNTSNSFSNLSRLGEIGWTSPEIISKAVQETLPEIEGELKTPETASVPAMLPGIEEQHFSKSPDIVSMAVPKIEEEHELKFHEMVRHGVRRENTRSPILRRRVLGTWRKMARLERRFIVAEVKGSVPEEYAFRIFNLSHLYTLYLFATQWFSTLVLEDPYAYRFFCLVIPLNNVMFNLSLKWLSTYGIMLQLPGFKCNDVQMNRNRIVPGYSQTSTKEHLFVSTKCISLSQCLTLGLYSQSLRVGVLIYSSISFRLYRKRALI</sequence>
<dbReference type="EMBL" id="FR905290">
    <property type="protein sequence ID" value="CDQ78108.1"/>
    <property type="molecule type" value="Genomic_DNA"/>
</dbReference>